<dbReference type="Proteomes" id="UP000636800">
    <property type="component" value="Chromosome 10"/>
</dbReference>
<keyword evidence="2" id="KW-1185">Reference proteome</keyword>
<sequence length="110" mass="12138">MASTSELHKERDVGAAEVLGLESDGNPPQFIWHRTTNLWARGQQSWTNLLADEARKTEAGSLVSARAGRALDPILRAARMRWDCSHKLTIKKSLPGVHAPSSNSMIVKHI</sequence>
<organism evidence="1 2">
    <name type="scientific">Vanilla planifolia</name>
    <name type="common">Vanilla</name>
    <dbReference type="NCBI Taxonomy" id="51239"/>
    <lineage>
        <taxon>Eukaryota</taxon>
        <taxon>Viridiplantae</taxon>
        <taxon>Streptophyta</taxon>
        <taxon>Embryophyta</taxon>
        <taxon>Tracheophyta</taxon>
        <taxon>Spermatophyta</taxon>
        <taxon>Magnoliopsida</taxon>
        <taxon>Liliopsida</taxon>
        <taxon>Asparagales</taxon>
        <taxon>Orchidaceae</taxon>
        <taxon>Vanilloideae</taxon>
        <taxon>Vanilleae</taxon>
        <taxon>Vanilla</taxon>
    </lineage>
</organism>
<accession>A0A835UK74</accession>
<evidence type="ECO:0000313" key="2">
    <source>
        <dbReference type="Proteomes" id="UP000636800"/>
    </source>
</evidence>
<protein>
    <submittedName>
        <fullName evidence="1">Uncharacterized protein</fullName>
    </submittedName>
</protein>
<dbReference type="OrthoDB" id="785751at2759"/>
<name>A0A835UK74_VANPL</name>
<dbReference type="AlphaFoldDB" id="A0A835UK74"/>
<dbReference type="EMBL" id="JADCNL010000010">
    <property type="protein sequence ID" value="KAG0464483.1"/>
    <property type="molecule type" value="Genomic_DNA"/>
</dbReference>
<evidence type="ECO:0000313" key="1">
    <source>
        <dbReference type="EMBL" id="KAG0464483.1"/>
    </source>
</evidence>
<proteinExistence type="predicted"/>
<comment type="caution">
    <text evidence="1">The sequence shown here is derived from an EMBL/GenBank/DDBJ whole genome shotgun (WGS) entry which is preliminary data.</text>
</comment>
<reference evidence="1 2" key="1">
    <citation type="journal article" date="2020" name="Nat. Food">
        <title>A phased Vanilla planifolia genome enables genetic improvement of flavour and production.</title>
        <authorList>
            <person name="Hasing T."/>
            <person name="Tang H."/>
            <person name="Brym M."/>
            <person name="Khazi F."/>
            <person name="Huang T."/>
            <person name="Chambers A.H."/>
        </authorList>
    </citation>
    <scope>NUCLEOTIDE SEQUENCE [LARGE SCALE GENOMIC DNA]</scope>
    <source>
        <tissue evidence="1">Leaf</tissue>
    </source>
</reference>
<gene>
    <name evidence="1" type="ORF">HPP92_020552</name>
</gene>